<proteinExistence type="inferred from homology"/>
<dbReference type="PANTHER" id="PTHR43576">
    <property type="entry name" value="ALPHA-L-ARABINOFURANOSIDASE C-RELATED"/>
    <property type="match status" value="1"/>
</dbReference>
<dbReference type="InterPro" id="IPR055235">
    <property type="entry name" value="ASD1_cat"/>
</dbReference>
<reference evidence="10 11" key="1">
    <citation type="submission" date="2019-12" db="EMBL/GenBank/DDBJ databases">
        <title>Paenibacillus sp. nov., an endophytic bacterium isolated from the stem of Dendrobium.</title>
        <authorList>
            <person name="Zhao R."/>
        </authorList>
    </citation>
    <scope>NUCLEOTIDE SEQUENCE [LARGE SCALE GENOMIC DNA]</scope>
    <source>
        <strain evidence="10 11">HJL G12</strain>
    </source>
</reference>
<keyword evidence="8" id="KW-0326">Glycosidase</keyword>
<organism evidence="10 11">
    <name type="scientific">Paenibacillus dendrobii</name>
    <dbReference type="NCBI Taxonomy" id="2691084"/>
    <lineage>
        <taxon>Bacteria</taxon>
        <taxon>Bacillati</taxon>
        <taxon>Bacillota</taxon>
        <taxon>Bacilli</taxon>
        <taxon>Bacillales</taxon>
        <taxon>Paenibacillaceae</taxon>
        <taxon>Paenibacillus</taxon>
    </lineage>
</organism>
<dbReference type="GO" id="GO:0000272">
    <property type="term" value="P:polysaccharide catabolic process"/>
    <property type="evidence" value="ECO:0007669"/>
    <property type="project" value="TreeGrafter"/>
</dbReference>
<comment type="subunit">
    <text evidence="4">Homohexamer; trimer of dimers.</text>
</comment>
<dbReference type="PANTHER" id="PTHR43576:SF2">
    <property type="entry name" value="INTRACELLULAR EXO-ALPHA-L-ARABINOFURANOSIDASE 2"/>
    <property type="match status" value="1"/>
</dbReference>
<evidence type="ECO:0000256" key="4">
    <source>
        <dbReference type="ARBA" id="ARBA00011165"/>
    </source>
</evidence>
<dbReference type="InterPro" id="IPR013780">
    <property type="entry name" value="Glyco_hydro_b"/>
</dbReference>
<dbReference type="GO" id="GO:0046373">
    <property type="term" value="P:L-arabinose metabolic process"/>
    <property type="evidence" value="ECO:0007669"/>
    <property type="project" value="InterPro"/>
</dbReference>
<sequence>MQTNAKITIDCSRKDGHTINPYLFGHFVEDIRDHMEAMLAYPLKDMDFESERTGIEEISGSWVSFTNGRNTKYALEAPAPRHSGRAERIRILSDDEAYAGIAQKVALKGPIDYTVQIVARASVELRYLIVDAVDRRTEELLGRARIDLSSHNWQECEASLSISRACSDAELRVYIPADHPRWIDHVSTGMLWLDHVSLLPADSIGMVKREVIDMTRNLNAGMMRLAGNYISAYHWEHVVGPVLERPVMYNEAWGGWTSKYFGTDEFIRFCRELQVEPLICVNDGSGTPEEAARWVEYCNGSIDTPMGALRAANGYPEPYNVRYWEIGNEVWGQWQVGTCSADQFAERCKLFAQAMKEVDSAIVLLACGHTDPEWNKPVLERAGEHIDYLTMHLYHGFNRFGMNRDTPADERYKAIVSFPEWTRDDIGQTAELIRANPKHSHVKLAVTEYNTMYYPNTIRKGLPDEHTLGAAVANAANLNEMLRASDMVHIGSFSDLVNGWLGGCIRVGDYYADQYCGKENGWSGLPLTVYGTPTYEVLKLYANRDIRRILPVDTVCSTYSIQSPKQTRIELEALPDLDVTACANEDGSILTLFIVNRSLQEVTAELDLHSLEYTGDTRLYEITGDSYEDINSVFEPDLITCTSRTVPVSAWQQGYPLRATSVYAVEIKAQHGSGGKV</sequence>
<keyword evidence="6" id="KW-0378">Hydrolase</keyword>
<evidence type="ECO:0000256" key="6">
    <source>
        <dbReference type="ARBA" id="ARBA00022801"/>
    </source>
</evidence>
<protein>
    <recommendedName>
        <fullName evidence="5">non-reducing end alpha-L-arabinofuranosidase</fullName>
        <ecNumber evidence="5">3.2.1.55</ecNumber>
    </recommendedName>
</protein>
<name>A0A7X3IEZ4_9BACL</name>
<dbReference type="Proteomes" id="UP000460318">
    <property type="component" value="Unassembled WGS sequence"/>
</dbReference>
<dbReference type="Gene3D" id="3.20.20.80">
    <property type="entry name" value="Glycosidases"/>
    <property type="match status" value="1"/>
</dbReference>
<evidence type="ECO:0000256" key="8">
    <source>
        <dbReference type="ARBA" id="ARBA00023295"/>
    </source>
</evidence>
<gene>
    <name evidence="10" type="ORF">GRF59_03445</name>
</gene>
<keyword evidence="11" id="KW-1185">Reference proteome</keyword>
<evidence type="ECO:0000256" key="1">
    <source>
        <dbReference type="ARBA" id="ARBA00001462"/>
    </source>
</evidence>
<dbReference type="Gene3D" id="2.60.40.1180">
    <property type="entry name" value="Golgi alpha-mannosidase II"/>
    <property type="match status" value="1"/>
</dbReference>
<comment type="similarity">
    <text evidence="3">Belongs to the glycosyl hydrolase 51 family.</text>
</comment>
<feature type="domain" description="Alpha-L-arabinofuranosidase C-terminal" evidence="9">
    <location>
        <begin position="447"/>
        <end position="649"/>
    </location>
</feature>
<dbReference type="InterPro" id="IPR017853">
    <property type="entry name" value="GH"/>
</dbReference>
<comment type="pathway">
    <text evidence="2">Glycan metabolism.</text>
</comment>
<evidence type="ECO:0000256" key="2">
    <source>
        <dbReference type="ARBA" id="ARBA00004881"/>
    </source>
</evidence>
<dbReference type="SUPFAM" id="SSF51011">
    <property type="entry name" value="Glycosyl hydrolase domain"/>
    <property type="match status" value="1"/>
</dbReference>
<dbReference type="SMART" id="SM00813">
    <property type="entry name" value="Alpha-L-AF_C"/>
    <property type="match status" value="1"/>
</dbReference>
<accession>A0A7X3IEZ4</accession>
<dbReference type="EMBL" id="WUBI01000001">
    <property type="protein sequence ID" value="MWV42672.1"/>
    <property type="molecule type" value="Genomic_DNA"/>
</dbReference>
<dbReference type="SUPFAM" id="SSF51445">
    <property type="entry name" value="(Trans)glycosidases"/>
    <property type="match status" value="1"/>
</dbReference>
<dbReference type="AlphaFoldDB" id="A0A7X3IEZ4"/>
<dbReference type="Pfam" id="PF06964">
    <property type="entry name" value="Alpha-L-AF_C"/>
    <property type="match status" value="1"/>
</dbReference>
<evidence type="ECO:0000259" key="9">
    <source>
        <dbReference type="SMART" id="SM00813"/>
    </source>
</evidence>
<keyword evidence="7" id="KW-0119">Carbohydrate metabolism</keyword>
<comment type="catalytic activity">
    <reaction evidence="1">
        <text>Hydrolysis of terminal non-reducing alpha-L-arabinofuranoside residues in alpha-L-arabinosides.</text>
        <dbReference type="EC" id="3.2.1.55"/>
    </reaction>
</comment>
<dbReference type="GO" id="GO:0046556">
    <property type="term" value="F:alpha-L-arabinofuranosidase activity"/>
    <property type="evidence" value="ECO:0007669"/>
    <property type="project" value="UniProtKB-EC"/>
</dbReference>
<dbReference type="RefSeq" id="WP_160496253.1">
    <property type="nucleotide sequence ID" value="NZ_WUBI01000001.1"/>
</dbReference>
<evidence type="ECO:0000256" key="3">
    <source>
        <dbReference type="ARBA" id="ARBA00007186"/>
    </source>
</evidence>
<evidence type="ECO:0000256" key="5">
    <source>
        <dbReference type="ARBA" id="ARBA00012670"/>
    </source>
</evidence>
<dbReference type="Pfam" id="PF22848">
    <property type="entry name" value="ASD1_dom"/>
    <property type="match status" value="1"/>
</dbReference>
<dbReference type="EC" id="3.2.1.55" evidence="5"/>
<evidence type="ECO:0000313" key="10">
    <source>
        <dbReference type="EMBL" id="MWV42672.1"/>
    </source>
</evidence>
<dbReference type="InterPro" id="IPR010720">
    <property type="entry name" value="Alpha-L-AF_C"/>
</dbReference>
<evidence type="ECO:0000256" key="7">
    <source>
        <dbReference type="ARBA" id="ARBA00023277"/>
    </source>
</evidence>
<evidence type="ECO:0000313" key="11">
    <source>
        <dbReference type="Proteomes" id="UP000460318"/>
    </source>
</evidence>
<comment type="caution">
    <text evidence="10">The sequence shown here is derived from an EMBL/GenBank/DDBJ whole genome shotgun (WGS) entry which is preliminary data.</text>
</comment>